<evidence type="ECO:0000256" key="1">
    <source>
        <dbReference type="SAM" id="MobiDB-lite"/>
    </source>
</evidence>
<dbReference type="InterPro" id="IPR056988">
    <property type="entry name" value="Zn_ribbon_pln"/>
</dbReference>
<dbReference type="InterPro" id="IPR024593">
    <property type="entry name" value="DUF3444"/>
</dbReference>
<comment type="caution">
    <text evidence="3">The sequence shown here is derived from an EMBL/GenBank/DDBJ whole genome shotgun (WGS) entry which is preliminary data.</text>
</comment>
<organism evidence="3 4">
    <name type="scientific">Buddleja alternifolia</name>
    <dbReference type="NCBI Taxonomy" id="168488"/>
    <lineage>
        <taxon>Eukaryota</taxon>
        <taxon>Viridiplantae</taxon>
        <taxon>Streptophyta</taxon>
        <taxon>Embryophyta</taxon>
        <taxon>Tracheophyta</taxon>
        <taxon>Spermatophyta</taxon>
        <taxon>Magnoliopsida</taxon>
        <taxon>eudicotyledons</taxon>
        <taxon>Gunneridae</taxon>
        <taxon>Pentapetalae</taxon>
        <taxon>asterids</taxon>
        <taxon>lamiids</taxon>
        <taxon>Lamiales</taxon>
        <taxon>Scrophulariaceae</taxon>
        <taxon>Buddlejeae</taxon>
        <taxon>Buddleja</taxon>
    </lineage>
</organism>
<dbReference type="Gene3D" id="1.10.287.110">
    <property type="entry name" value="DnaJ domain"/>
    <property type="match status" value="1"/>
</dbReference>
<evidence type="ECO:0000313" key="4">
    <source>
        <dbReference type="Proteomes" id="UP000826271"/>
    </source>
</evidence>
<name>A0AAV6XLD1_9LAMI</name>
<feature type="compositionally biased region" description="Polar residues" evidence="1">
    <location>
        <begin position="138"/>
        <end position="155"/>
    </location>
</feature>
<feature type="region of interest" description="Disordered" evidence="1">
    <location>
        <begin position="224"/>
        <end position="260"/>
    </location>
</feature>
<dbReference type="Pfam" id="PF23551">
    <property type="entry name" value="Zn_ribbon_20"/>
    <property type="match status" value="1"/>
</dbReference>
<dbReference type="PANTHER" id="PTHR44137:SF32">
    <property type="entry name" value="DNAJ HEAT SHOCK AMINO-TERMINAL DOMAIN PROTEIN"/>
    <property type="match status" value="1"/>
</dbReference>
<dbReference type="PANTHER" id="PTHR44137">
    <property type="entry name" value="BNAC03G44070D PROTEIN"/>
    <property type="match status" value="1"/>
</dbReference>
<protein>
    <recommendedName>
        <fullName evidence="2">J domain-containing protein</fullName>
    </recommendedName>
</protein>
<evidence type="ECO:0000313" key="3">
    <source>
        <dbReference type="EMBL" id="KAG8383304.1"/>
    </source>
</evidence>
<dbReference type="PRINTS" id="PR00625">
    <property type="entry name" value="JDOMAIN"/>
</dbReference>
<dbReference type="EMBL" id="WHWC01000005">
    <property type="protein sequence ID" value="KAG8383304.1"/>
    <property type="molecule type" value="Genomic_DNA"/>
</dbReference>
<dbReference type="PROSITE" id="PS50076">
    <property type="entry name" value="DNAJ_2"/>
    <property type="match status" value="1"/>
</dbReference>
<proteinExistence type="predicted"/>
<dbReference type="InterPro" id="IPR036869">
    <property type="entry name" value="J_dom_sf"/>
</dbReference>
<dbReference type="InterPro" id="IPR001623">
    <property type="entry name" value="DnaJ_domain"/>
</dbReference>
<dbReference type="PROSITE" id="PS00636">
    <property type="entry name" value="DNAJ_1"/>
    <property type="match status" value="1"/>
</dbReference>
<dbReference type="AlphaFoldDB" id="A0AAV6XLD1"/>
<dbReference type="Pfam" id="PF11926">
    <property type="entry name" value="DUF3444"/>
    <property type="match status" value="1"/>
</dbReference>
<reference evidence="3" key="1">
    <citation type="submission" date="2019-10" db="EMBL/GenBank/DDBJ databases">
        <authorList>
            <person name="Zhang R."/>
            <person name="Pan Y."/>
            <person name="Wang J."/>
            <person name="Ma R."/>
            <person name="Yu S."/>
        </authorList>
    </citation>
    <scope>NUCLEOTIDE SEQUENCE</scope>
    <source>
        <strain evidence="3">LA-IB0</strain>
        <tissue evidence="3">Leaf</tissue>
    </source>
</reference>
<dbReference type="Pfam" id="PF00226">
    <property type="entry name" value="DnaJ"/>
    <property type="match status" value="1"/>
</dbReference>
<feature type="region of interest" description="Disordered" evidence="1">
    <location>
        <begin position="136"/>
        <end position="172"/>
    </location>
</feature>
<dbReference type="InterPro" id="IPR018253">
    <property type="entry name" value="DnaJ_domain_CS"/>
</dbReference>
<evidence type="ECO:0000259" key="2">
    <source>
        <dbReference type="PROSITE" id="PS50076"/>
    </source>
</evidence>
<feature type="compositionally biased region" description="Polar residues" evidence="1">
    <location>
        <begin position="248"/>
        <end position="260"/>
    </location>
</feature>
<sequence>MECNRDEAMRAKEIAERKFLAKDINGAKKFALKAQKLYAELKGISQLVMTLEVYSSAEEEKINGETNWYSVLGVTPLADNETVKRQYRKLALLLHPDKNRCVGAEGAFHLVSQAWSLLSDKSKKIAYDQRHSVKFKQRNQSTNRDSSSLPKQNGSKLKVAKGNSSTTDPYSSHKKEKRTFWTVCNLCKVQYEYLRMYLNQNLLCPNCQEGYFAFEVDPPSTKCSKTSFKSSNSKQQKERKANSAAPHTGNSGFSDRNESDYNNCKPTPFSESTAAAAAVQAANMVKRAYEKVQMEKRKAKAASRREEALLRKNLASKRRMCDESSEYSNSMKRKKEVKDCGTVDESMKRVNCESGKVWATNFSELKHCSLQKCMSKKLMMETASVDIRKKLNEPMENKRRIPLNKLNNSTSRPYLNTERVERISVKVPHPDLHVFDNERTSKHFRENQVWAVYDDDDGMPRHYTMIHNVISLNPFKVKMSWLNSLTNTTLAHISWFRTGCSKTCGDFVIGRGQMCNSIDAFSHNVRYTKCTSRTIQIFPQKGDVWALYRNWSCDWNELTEDEVIHKYDMVEVLENYDEEMGVIVIPLVKVAGFKAVFHQHFDPMEIKRIPNEEMCRFSHQVPSHLLTGREGSKSLKGCVELDPKATPLEILGSI</sequence>
<feature type="compositionally biased region" description="Low complexity" evidence="1">
    <location>
        <begin position="224"/>
        <end position="234"/>
    </location>
</feature>
<dbReference type="CDD" id="cd06257">
    <property type="entry name" value="DnaJ"/>
    <property type="match status" value="1"/>
</dbReference>
<dbReference type="SUPFAM" id="SSF46565">
    <property type="entry name" value="Chaperone J-domain"/>
    <property type="match status" value="1"/>
</dbReference>
<feature type="domain" description="J" evidence="2">
    <location>
        <begin position="67"/>
        <end position="131"/>
    </location>
</feature>
<dbReference type="Proteomes" id="UP000826271">
    <property type="component" value="Unassembled WGS sequence"/>
</dbReference>
<dbReference type="SMART" id="SM00271">
    <property type="entry name" value="DnaJ"/>
    <property type="match status" value="1"/>
</dbReference>
<gene>
    <name evidence="3" type="ORF">BUALT_Bualt05G0170700</name>
</gene>
<keyword evidence="4" id="KW-1185">Reference proteome</keyword>
<accession>A0AAV6XLD1</accession>